<dbReference type="GeneID" id="15391867"/>
<sequence>MLAEERIIRLLEEVGEKGILQSEIPSILDLSKSTVSEILSNLESKRKIVREQVSSRSYRVWSVKMYPNPVEGILRVGVLKSTEYAYLIKSALDCGMIVRVFDDAIELTKALSQGRVDLAGSPLLTQVLMGILMKNIRIVSAIAQNGSGIAIKALRNAIFGASEMSTMDRNLRRYMDKKDISGRVIYFKSPEKMIESFEKCQIDGIAIWEPYLTILAKKGYDVEYFNECLGDFLCCTLAVNTDSYRLNKDLFNEFIDHYWKFDGSLDMDVVSGILGFEDMDKEILIESLKNYRFNPELDMDMVISYLKDAGIEIRKESLEEIIRVV</sequence>
<organism evidence="1 2">
    <name type="scientific">Archaeoglobus sulfaticallidus PM70-1</name>
    <dbReference type="NCBI Taxonomy" id="387631"/>
    <lineage>
        <taxon>Archaea</taxon>
        <taxon>Methanobacteriati</taxon>
        <taxon>Methanobacteriota</taxon>
        <taxon>Archaeoglobi</taxon>
        <taxon>Archaeoglobales</taxon>
        <taxon>Archaeoglobaceae</taxon>
        <taxon>Archaeoglobus</taxon>
    </lineage>
</organism>
<dbReference type="STRING" id="387631.Asulf_00221"/>
<evidence type="ECO:0000313" key="2">
    <source>
        <dbReference type="Proteomes" id="UP000013307"/>
    </source>
</evidence>
<evidence type="ECO:0000313" key="1">
    <source>
        <dbReference type="EMBL" id="AGK60255.1"/>
    </source>
</evidence>
<dbReference type="PANTHER" id="PTHR30024">
    <property type="entry name" value="ALIPHATIC SULFONATES-BINDING PROTEIN-RELATED"/>
    <property type="match status" value="1"/>
</dbReference>
<dbReference type="SUPFAM" id="SSF53850">
    <property type="entry name" value="Periplasmic binding protein-like II"/>
    <property type="match status" value="1"/>
</dbReference>
<dbReference type="InterPro" id="IPR014466">
    <property type="entry name" value="Txn_rg_UCP012876"/>
</dbReference>
<dbReference type="AlphaFoldDB" id="N0BJB4"/>
<gene>
    <name evidence="1" type="ORF">Asulf_00221</name>
</gene>
<protein>
    <submittedName>
        <fullName evidence="1">Putative transcriptional regulator</fullName>
    </submittedName>
</protein>
<dbReference type="Gene3D" id="1.10.10.10">
    <property type="entry name" value="Winged helix-like DNA-binding domain superfamily/Winged helix DNA-binding domain"/>
    <property type="match status" value="1"/>
</dbReference>
<dbReference type="EMBL" id="CP005290">
    <property type="protein sequence ID" value="AGK60255.1"/>
    <property type="molecule type" value="Genomic_DNA"/>
</dbReference>
<proteinExistence type="predicted"/>
<dbReference type="InterPro" id="IPR036390">
    <property type="entry name" value="WH_DNA-bd_sf"/>
</dbReference>
<dbReference type="SUPFAM" id="SSF46785">
    <property type="entry name" value="Winged helix' DNA-binding domain"/>
    <property type="match status" value="1"/>
</dbReference>
<dbReference type="eggNOG" id="arCOG01804">
    <property type="taxonomic scope" value="Archaea"/>
</dbReference>
<dbReference type="RefSeq" id="WP_015589854.1">
    <property type="nucleotide sequence ID" value="NC_021169.1"/>
</dbReference>
<dbReference type="Proteomes" id="UP000013307">
    <property type="component" value="Chromosome"/>
</dbReference>
<reference evidence="1 2" key="1">
    <citation type="journal article" date="2013" name="Genome Announc.">
        <title>Complete Genome Sequence of the Thermophilic and Facultatively Chemolithoautotrophic Sulfate Reducer Archaeoglobus sulfaticallidus Strain PM70-1T.</title>
        <authorList>
            <person name="Stokke R."/>
            <person name="Hocking W.P."/>
            <person name="Steinsbu B.O."/>
            <person name="Steen I.H."/>
        </authorList>
    </citation>
    <scope>NUCLEOTIDE SEQUENCE [LARGE SCALE GENOMIC DNA]</scope>
    <source>
        <strain evidence="1">PM70-1</strain>
    </source>
</reference>
<accession>N0BJB4</accession>
<dbReference type="KEGG" id="ast:Asulf_00221"/>
<dbReference type="PANTHER" id="PTHR30024:SF42">
    <property type="entry name" value="ALIPHATIC SULFONATES-BINDING PROTEIN-RELATED"/>
    <property type="match status" value="1"/>
</dbReference>
<dbReference type="HOGENOM" id="CLU_053800_0_0_2"/>
<dbReference type="PIRSF" id="PIRSF012876">
    <property type="entry name" value="Txn_rg_UCP012876"/>
    <property type="match status" value="1"/>
</dbReference>
<keyword evidence="2" id="KW-1185">Reference proteome</keyword>
<dbReference type="OrthoDB" id="10037at2157"/>
<dbReference type="Gene3D" id="3.40.190.10">
    <property type="entry name" value="Periplasmic binding protein-like II"/>
    <property type="match status" value="1"/>
</dbReference>
<dbReference type="InterPro" id="IPR036388">
    <property type="entry name" value="WH-like_DNA-bd_sf"/>
</dbReference>
<name>N0BJB4_9EURY</name>